<dbReference type="Proteomes" id="UP000439903">
    <property type="component" value="Unassembled WGS sequence"/>
</dbReference>
<dbReference type="OrthoDB" id="2302968at2759"/>
<proteinExistence type="predicted"/>
<comment type="caution">
    <text evidence="1">The sequence shown here is derived from an EMBL/GenBank/DDBJ whole genome shotgun (WGS) entry which is preliminary data.</text>
</comment>
<dbReference type="AlphaFoldDB" id="A0A8H4EKF1"/>
<dbReference type="EMBL" id="WTPW01000509">
    <property type="protein sequence ID" value="KAF0504377.1"/>
    <property type="molecule type" value="Genomic_DNA"/>
</dbReference>
<gene>
    <name evidence="1" type="ORF">F8M41_019553</name>
</gene>
<dbReference type="PROSITE" id="PS51257">
    <property type="entry name" value="PROKAR_LIPOPROTEIN"/>
    <property type="match status" value="1"/>
</dbReference>
<organism evidence="1 2">
    <name type="scientific">Gigaspora margarita</name>
    <dbReference type="NCBI Taxonomy" id="4874"/>
    <lineage>
        <taxon>Eukaryota</taxon>
        <taxon>Fungi</taxon>
        <taxon>Fungi incertae sedis</taxon>
        <taxon>Mucoromycota</taxon>
        <taxon>Glomeromycotina</taxon>
        <taxon>Glomeromycetes</taxon>
        <taxon>Diversisporales</taxon>
        <taxon>Gigasporaceae</taxon>
        <taxon>Gigaspora</taxon>
    </lineage>
</organism>
<evidence type="ECO:0000313" key="2">
    <source>
        <dbReference type="Proteomes" id="UP000439903"/>
    </source>
</evidence>
<name>A0A8H4EKF1_GIGMA</name>
<protein>
    <submittedName>
        <fullName evidence="1">Uncharacterized protein</fullName>
    </submittedName>
</protein>
<keyword evidence="2" id="KW-1185">Reference proteome</keyword>
<accession>A0A8H4EKF1</accession>
<evidence type="ECO:0000313" key="1">
    <source>
        <dbReference type="EMBL" id="KAF0504377.1"/>
    </source>
</evidence>
<reference evidence="1 2" key="1">
    <citation type="journal article" date="2019" name="Environ. Microbiol.">
        <title>At the nexus of three kingdoms: the genome of the mycorrhizal fungus Gigaspora margarita provides insights into plant, endobacterial and fungal interactions.</title>
        <authorList>
            <person name="Venice F."/>
            <person name="Ghignone S."/>
            <person name="Salvioli di Fossalunga A."/>
            <person name="Amselem J."/>
            <person name="Novero M."/>
            <person name="Xianan X."/>
            <person name="Sedzielewska Toro K."/>
            <person name="Morin E."/>
            <person name="Lipzen A."/>
            <person name="Grigoriev I.V."/>
            <person name="Henrissat B."/>
            <person name="Martin F.M."/>
            <person name="Bonfante P."/>
        </authorList>
    </citation>
    <scope>NUCLEOTIDE SEQUENCE [LARGE SCALE GENOMIC DNA]</scope>
    <source>
        <strain evidence="1 2">BEG34</strain>
    </source>
</reference>
<sequence length="142" mass="15754">MYAEKTNGCHPAGAGCSKGNTGECGFGSIKIVKWSPGQLEIQVEVKGAAPQAFGHFSFADNQGHHARILQDPKFVSCQHCQHSNLSCQANPFTSTWSFDVSQTPQQGAWFDIWIAVYWFCTVTYSASTRCTSENIHYQDYVH</sequence>